<keyword evidence="3" id="KW-1185">Reference proteome</keyword>
<dbReference type="RefSeq" id="WP_007391514.1">
    <property type="nucleotide sequence ID" value="NZ_AFIJ01000038.1"/>
</dbReference>
<comment type="caution">
    <text evidence="2">The sequence shown here is derived from an EMBL/GenBank/DDBJ whole genome shotgun (WGS) entry which is preliminary data.</text>
</comment>
<evidence type="ECO:0000256" key="1">
    <source>
        <dbReference type="SAM" id="Phobius"/>
    </source>
</evidence>
<dbReference type="Pfam" id="PF04246">
    <property type="entry name" value="RseC_MucC"/>
    <property type="match status" value="1"/>
</dbReference>
<evidence type="ECO:0000313" key="3">
    <source>
        <dbReference type="Proteomes" id="UP000004018"/>
    </source>
</evidence>
<reference evidence="2 3" key="1">
    <citation type="submission" date="2011-04" db="EMBL/GenBank/DDBJ databases">
        <authorList>
            <person name="Harkins D.M."/>
            <person name="Madupu R."/>
            <person name="Durkin A.S."/>
            <person name="Torralba M."/>
            <person name="Methe B."/>
            <person name="Sutton G.G."/>
            <person name="Nelson K.E."/>
        </authorList>
    </citation>
    <scope>NUCLEOTIDE SEQUENCE [LARGE SCALE GENOMIC DNA]</scope>
    <source>
        <strain evidence="2 3">UPII 199-6</strain>
    </source>
</reference>
<protein>
    <recommendedName>
        <fullName evidence="4">Positive regulator of sigma(E), RseC/MucC</fullName>
    </recommendedName>
</protein>
<sequence>MKSGEGIIAEVLENDRVKIQVGREHLFTACSSCIGAERVVVTAKNTVHAKKGQTVRYQMPEGHLILGAFICFVLPLVCLALTIGAAYYVSIINGYPSIPWMLGGACSGGAAVFGIWKKMDTEISSLVKTEPYICEIIQH</sequence>
<accession>A0ABN0CYQ7</accession>
<keyword evidence="1" id="KW-0812">Transmembrane</keyword>
<gene>
    <name evidence="2" type="ORF">HMPREF1039_0956</name>
</gene>
<evidence type="ECO:0008006" key="4">
    <source>
        <dbReference type="Google" id="ProtNLM"/>
    </source>
</evidence>
<organism evidence="2 3">
    <name type="scientific">Megasphaera lornae</name>
    <dbReference type="NCBI Taxonomy" id="1000568"/>
    <lineage>
        <taxon>Bacteria</taxon>
        <taxon>Bacillati</taxon>
        <taxon>Bacillota</taxon>
        <taxon>Negativicutes</taxon>
        <taxon>Veillonellales</taxon>
        <taxon>Veillonellaceae</taxon>
        <taxon>Megasphaera</taxon>
    </lineage>
</organism>
<dbReference type="Proteomes" id="UP000004018">
    <property type="component" value="Unassembled WGS sequence"/>
</dbReference>
<feature type="transmembrane region" description="Helical" evidence="1">
    <location>
        <begin position="97"/>
        <end position="116"/>
    </location>
</feature>
<name>A0ABN0CYQ7_9FIRM</name>
<keyword evidence="1" id="KW-0472">Membrane</keyword>
<dbReference type="EMBL" id="AFIJ01000038">
    <property type="protein sequence ID" value="EGL39348.1"/>
    <property type="molecule type" value="Genomic_DNA"/>
</dbReference>
<evidence type="ECO:0000313" key="2">
    <source>
        <dbReference type="EMBL" id="EGL39348.1"/>
    </source>
</evidence>
<proteinExistence type="predicted"/>
<keyword evidence="1" id="KW-1133">Transmembrane helix</keyword>
<feature type="transmembrane region" description="Helical" evidence="1">
    <location>
        <begin position="64"/>
        <end position="91"/>
    </location>
</feature>